<dbReference type="GO" id="GO:0005762">
    <property type="term" value="C:mitochondrial large ribosomal subunit"/>
    <property type="evidence" value="ECO:0007669"/>
    <property type="project" value="TreeGrafter"/>
</dbReference>
<dbReference type="PANTHER" id="PTHR28266:SF1">
    <property type="entry name" value="LARGE RIBOSOMAL SUBUNIT PROTEIN ML58"/>
    <property type="match status" value="1"/>
</dbReference>
<dbReference type="Pfam" id="PF12824">
    <property type="entry name" value="MRP-L20"/>
    <property type="match status" value="1"/>
</dbReference>
<dbReference type="EMBL" id="KN824277">
    <property type="protein sequence ID" value="KIM33754.1"/>
    <property type="molecule type" value="Genomic_DNA"/>
</dbReference>
<dbReference type="STRING" id="933852.A0A0C3BNT4"/>
<dbReference type="InterPro" id="IPR024388">
    <property type="entry name" value="Ribosomal_mL58"/>
</dbReference>
<evidence type="ECO:0008006" key="3">
    <source>
        <dbReference type="Google" id="ProtNLM"/>
    </source>
</evidence>
<reference evidence="2" key="2">
    <citation type="submission" date="2015-01" db="EMBL/GenBank/DDBJ databases">
        <title>Evolutionary Origins and Diversification of the Mycorrhizal Mutualists.</title>
        <authorList>
            <consortium name="DOE Joint Genome Institute"/>
            <consortium name="Mycorrhizal Genomics Consortium"/>
            <person name="Kohler A."/>
            <person name="Kuo A."/>
            <person name="Nagy L.G."/>
            <person name="Floudas D."/>
            <person name="Copeland A."/>
            <person name="Barry K.W."/>
            <person name="Cichocki N."/>
            <person name="Veneault-Fourrey C."/>
            <person name="LaButti K."/>
            <person name="Lindquist E.A."/>
            <person name="Lipzen A."/>
            <person name="Lundell T."/>
            <person name="Morin E."/>
            <person name="Murat C."/>
            <person name="Riley R."/>
            <person name="Ohm R."/>
            <person name="Sun H."/>
            <person name="Tunlid A."/>
            <person name="Henrissat B."/>
            <person name="Grigoriev I.V."/>
            <person name="Hibbett D.S."/>
            <person name="Martin F."/>
        </authorList>
    </citation>
    <scope>NUCLEOTIDE SEQUENCE [LARGE SCALE GENOMIC DNA]</scope>
    <source>
        <strain evidence="2">MAFF 305830</strain>
    </source>
</reference>
<evidence type="ECO:0000313" key="2">
    <source>
        <dbReference type="Proteomes" id="UP000054097"/>
    </source>
</evidence>
<evidence type="ECO:0000313" key="1">
    <source>
        <dbReference type="EMBL" id="KIM33754.1"/>
    </source>
</evidence>
<dbReference type="Proteomes" id="UP000054097">
    <property type="component" value="Unassembled WGS sequence"/>
</dbReference>
<reference evidence="1 2" key="1">
    <citation type="submission" date="2014-04" db="EMBL/GenBank/DDBJ databases">
        <authorList>
            <consortium name="DOE Joint Genome Institute"/>
            <person name="Kuo A."/>
            <person name="Zuccaro A."/>
            <person name="Kohler A."/>
            <person name="Nagy L.G."/>
            <person name="Floudas D."/>
            <person name="Copeland A."/>
            <person name="Barry K.W."/>
            <person name="Cichocki N."/>
            <person name="Veneault-Fourrey C."/>
            <person name="LaButti K."/>
            <person name="Lindquist E.A."/>
            <person name="Lipzen A."/>
            <person name="Lundell T."/>
            <person name="Morin E."/>
            <person name="Murat C."/>
            <person name="Sun H."/>
            <person name="Tunlid A."/>
            <person name="Henrissat B."/>
            <person name="Grigoriev I.V."/>
            <person name="Hibbett D.S."/>
            <person name="Martin F."/>
            <person name="Nordberg H.P."/>
            <person name="Cantor M.N."/>
            <person name="Hua S.X."/>
        </authorList>
    </citation>
    <scope>NUCLEOTIDE SEQUENCE [LARGE SCALE GENOMIC DNA]</scope>
    <source>
        <strain evidence="1 2">MAFF 305830</strain>
    </source>
</reference>
<proteinExistence type="predicted"/>
<organism evidence="1 2">
    <name type="scientific">Serendipita vermifera MAFF 305830</name>
    <dbReference type="NCBI Taxonomy" id="933852"/>
    <lineage>
        <taxon>Eukaryota</taxon>
        <taxon>Fungi</taxon>
        <taxon>Dikarya</taxon>
        <taxon>Basidiomycota</taxon>
        <taxon>Agaricomycotina</taxon>
        <taxon>Agaricomycetes</taxon>
        <taxon>Sebacinales</taxon>
        <taxon>Serendipitaceae</taxon>
        <taxon>Serendipita</taxon>
    </lineage>
</organism>
<dbReference type="HOGENOM" id="CLU_100683_0_0_1"/>
<dbReference type="OrthoDB" id="6021263at2759"/>
<gene>
    <name evidence="1" type="ORF">M408DRAFT_13551</name>
</gene>
<sequence length="221" mass="25411">MRLAHGRFGFQTNSSILLSTQRRHFVKPRPKVRDPLENAPSSTLEYPSITETKGLEQDGYSQKKLTFIHRPPPTAPSPHSIVTAPASPLLRPATPHKALFKGVVKLKPGESPVILGGSSKLAANEDEPPLLRTFPPSTRKQHLEEKDLVRMRKLRESNPQLYTRTRLAKMFDCSPLFVSMAAPLPREVLHQVWKEKLEQKEGWTWRKQLVREMRKKRKDMW</sequence>
<accession>A0A0C3BNT4</accession>
<keyword evidence="2" id="KW-1185">Reference proteome</keyword>
<dbReference type="AlphaFoldDB" id="A0A0C3BNT4"/>
<name>A0A0C3BNT4_SERVB</name>
<dbReference type="PANTHER" id="PTHR28266">
    <property type="entry name" value="54S RIBOSOMAL PROTEIN L20, MITOCHONDRIAL"/>
    <property type="match status" value="1"/>
</dbReference>
<dbReference type="GO" id="GO:0003735">
    <property type="term" value="F:structural constituent of ribosome"/>
    <property type="evidence" value="ECO:0007669"/>
    <property type="project" value="TreeGrafter"/>
</dbReference>
<protein>
    <recommendedName>
        <fullName evidence="3">Mitochondrial ribosomal protein subunit L20-domain-containing protein</fullName>
    </recommendedName>
</protein>